<feature type="active site" description="Proton donor/acceptor" evidence="2">
    <location>
        <position position="83"/>
    </location>
</feature>
<dbReference type="InterPro" id="IPR029033">
    <property type="entry name" value="His_PPase_superfam"/>
</dbReference>
<evidence type="ECO:0000256" key="2">
    <source>
        <dbReference type="PIRSR" id="PIRSR613078-1"/>
    </source>
</evidence>
<dbReference type="GO" id="GO:0043456">
    <property type="term" value="P:regulation of pentose-phosphate shunt"/>
    <property type="evidence" value="ECO:0007669"/>
    <property type="project" value="TreeGrafter"/>
</dbReference>
<keyword evidence="1" id="KW-0378">Hydrolase</keyword>
<dbReference type="GO" id="GO:0005829">
    <property type="term" value="C:cytosol"/>
    <property type="evidence" value="ECO:0007669"/>
    <property type="project" value="TreeGrafter"/>
</dbReference>
<dbReference type="GO" id="GO:0004331">
    <property type="term" value="F:fructose-2,6-bisphosphate 2-phosphatase activity"/>
    <property type="evidence" value="ECO:0007669"/>
    <property type="project" value="TreeGrafter"/>
</dbReference>
<proteinExistence type="predicted"/>
<reference evidence="4" key="1">
    <citation type="submission" date="2023-01" db="EMBL/GenBank/DDBJ databases">
        <title>Comparative Genomic Analysis of the Clinically-Derived Winkia Strain NY0527 Provides Evidence into the Taxonomic Reassignment of Winkia neuii and Characterizes Their Virulence Traits.</title>
        <authorList>
            <person name="Cai X."/>
            <person name="Peng Y."/>
            <person name="Li M."/>
            <person name="Qiu Y."/>
            <person name="Wang Y."/>
            <person name="Xu L."/>
            <person name="Hou Q."/>
        </authorList>
    </citation>
    <scope>NUCLEOTIDE SEQUENCE</scope>
    <source>
        <strain evidence="4">NY0527</strain>
    </source>
</reference>
<dbReference type="PANTHER" id="PTHR46517">
    <property type="entry name" value="FRUCTOSE-2,6-BISPHOSPHATASE TIGAR"/>
    <property type="match status" value="1"/>
</dbReference>
<dbReference type="InterPro" id="IPR051695">
    <property type="entry name" value="Phosphoglycerate_Mutase"/>
</dbReference>
<feature type="binding site" evidence="3">
    <location>
        <begin position="83"/>
        <end position="86"/>
    </location>
    <ligand>
        <name>substrate</name>
    </ligand>
</feature>
<dbReference type="KEGG" id="wne:PIG85_06175"/>
<evidence type="ECO:0000256" key="3">
    <source>
        <dbReference type="PIRSR" id="PIRSR613078-2"/>
    </source>
</evidence>
<dbReference type="EMBL" id="CP116394">
    <property type="protein sequence ID" value="WCE45254.1"/>
    <property type="molecule type" value="Genomic_DNA"/>
</dbReference>
<protein>
    <submittedName>
        <fullName evidence="4">Histidine phosphatase family protein</fullName>
    </submittedName>
</protein>
<dbReference type="RefSeq" id="WP_048707422.1">
    <property type="nucleotide sequence ID" value="NZ_CP116394.1"/>
</dbReference>
<dbReference type="Gene3D" id="3.40.50.1240">
    <property type="entry name" value="Phosphoglycerate mutase-like"/>
    <property type="match status" value="1"/>
</dbReference>
<sequence length="200" mass="21994">MSQIVFLRHGQTDFNLQRRYQGRVDIPLNQTGVEQAERAGEALARQFAFERIISSPLSRAKLTAQAVASRLGLDVETDPRLIERSYGQVEGRTFDDFKLDFTAEYASYKVCGECPQLQIEPRCEVAERFREVVAEVTADLDGAALFVSHGSAISQGIAGVLRLDASVWQGIGGPDNCHWSVLSSGTRAPGWRLTAHNVGV</sequence>
<feature type="active site" description="Tele-phosphohistidine intermediate" evidence="2">
    <location>
        <position position="9"/>
    </location>
</feature>
<dbReference type="CDD" id="cd07067">
    <property type="entry name" value="HP_PGM_like"/>
    <property type="match status" value="1"/>
</dbReference>
<evidence type="ECO:0000256" key="1">
    <source>
        <dbReference type="ARBA" id="ARBA00022801"/>
    </source>
</evidence>
<evidence type="ECO:0000313" key="5">
    <source>
        <dbReference type="Proteomes" id="UP001211044"/>
    </source>
</evidence>
<organism evidence="4 5">
    <name type="scientific">Winkia neuii subsp. anitrata</name>
    <dbReference type="NCBI Taxonomy" id="29318"/>
    <lineage>
        <taxon>Bacteria</taxon>
        <taxon>Bacillati</taxon>
        <taxon>Actinomycetota</taxon>
        <taxon>Actinomycetes</taxon>
        <taxon>Actinomycetales</taxon>
        <taxon>Actinomycetaceae</taxon>
        <taxon>Winkia</taxon>
    </lineage>
</organism>
<dbReference type="Proteomes" id="UP001211044">
    <property type="component" value="Chromosome"/>
</dbReference>
<gene>
    <name evidence="4" type="ORF">PIG85_06175</name>
</gene>
<feature type="binding site" evidence="3">
    <location>
        <position position="59"/>
    </location>
    <ligand>
        <name>substrate</name>
    </ligand>
</feature>
<dbReference type="Pfam" id="PF00300">
    <property type="entry name" value="His_Phos_1"/>
    <property type="match status" value="1"/>
</dbReference>
<dbReference type="InterPro" id="IPR013078">
    <property type="entry name" value="His_Pase_superF_clade-1"/>
</dbReference>
<accession>A0AB38XM43</accession>
<dbReference type="AlphaFoldDB" id="A0AB38XM43"/>
<dbReference type="SUPFAM" id="SSF53254">
    <property type="entry name" value="Phosphoglycerate mutase-like"/>
    <property type="match status" value="1"/>
</dbReference>
<dbReference type="SMART" id="SM00855">
    <property type="entry name" value="PGAM"/>
    <property type="match status" value="1"/>
</dbReference>
<name>A0AB38XM43_9ACTO</name>
<feature type="binding site" evidence="3">
    <location>
        <begin position="8"/>
        <end position="15"/>
    </location>
    <ligand>
        <name>substrate</name>
    </ligand>
</feature>
<dbReference type="GO" id="GO:0045820">
    <property type="term" value="P:negative regulation of glycolytic process"/>
    <property type="evidence" value="ECO:0007669"/>
    <property type="project" value="TreeGrafter"/>
</dbReference>
<dbReference type="PANTHER" id="PTHR46517:SF1">
    <property type="entry name" value="FRUCTOSE-2,6-BISPHOSPHATASE TIGAR"/>
    <property type="match status" value="1"/>
</dbReference>
<evidence type="ECO:0000313" key="4">
    <source>
        <dbReference type="EMBL" id="WCE45254.1"/>
    </source>
</evidence>